<dbReference type="GO" id="GO:0004674">
    <property type="term" value="F:protein serine/threonine kinase activity"/>
    <property type="evidence" value="ECO:0007669"/>
    <property type="project" value="UniProtKB-EC"/>
</dbReference>
<dbReference type="Pfam" id="PF00069">
    <property type="entry name" value="Pkinase"/>
    <property type="match status" value="1"/>
</dbReference>
<dbReference type="SMART" id="SM00220">
    <property type="entry name" value="S_TKc"/>
    <property type="match status" value="1"/>
</dbReference>
<dbReference type="PROSITE" id="PS00107">
    <property type="entry name" value="PROTEIN_KINASE_ATP"/>
    <property type="match status" value="1"/>
</dbReference>
<dbReference type="InterPro" id="IPR051931">
    <property type="entry name" value="PAK3-like"/>
</dbReference>
<dbReference type="GeneID" id="116288359"/>
<dbReference type="EC" id="2.7.11.1" evidence="2"/>
<evidence type="ECO:0000313" key="9">
    <source>
        <dbReference type="RefSeq" id="XP_031550991.1"/>
    </source>
</evidence>
<keyword evidence="8" id="KW-1185">Reference proteome</keyword>
<organism evidence="8 9">
    <name type="scientific">Actinia tenebrosa</name>
    <name type="common">Australian red waratah sea anemone</name>
    <dbReference type="NCBI Taxonomy" id="6105"/>
    <lineage>
        <taxon>Eukaryota</taxon>
        <taxon>Metazoa</taxon>
        <taxon>Cnidaria</taxon>
        <taxon>Anthozoa</taxon>
        <taxon>Hexacorallia</taxon>
        <taxon>Actiniaria</taxon>
        <taxon>Actiniidae</taxon>
        <taxon>Actinia</taxon>
    </lineage>
</organism>
<gene>
    <name evidence="9" type="primary">LOC116288359</name>
</gene>
<evidence type="ECO:0000256" key="2">
    <source>
        <dbReference type="ARBA" id="ARBA00012513"/>
    </source>
</evidence>
<feature type="region of interest" description="Disordered" evidence="6">
    <location>
        <begin position="69"/>
        <end position="91"/>
    </location>
</feature>
<name>A0A6P8H680_ACTTE</name>
<sequence length="588" mass="65583">MGCVNSKVKKEEPETISISDVLEELSRFNKRKRCYLKRKNNYYLKKSKKSQSQCDVQADDEKRRACAEENLAVPSTQQPPVADGGSGSEPIVFDHKSTAEGFACVEKSLDVPILAEEPSNDVSASQPIVDDTSKHNDVTEVECVECVCVEESLDVPTLVQEPSNDVSGSQPIVFASTEEARDVYQSFTQEPSNEIISLTPDTTKHNGLTAEGFQYEFDTDSLAVTTFASNPLNDVIPSLPNFSVPSMVQTTFHCVIPSFPGFDYGGGYDINQLVYAGDCVETVATQNDTNHGEWMSVLESLHVHKKYDPCVDYDMMKEIGEGSFGHVYLAKHKQIQEEFAIKKIPLGNTQNQANIVNELEILRVSLHKNIVFLTESYLYDSSVYIITEYIDGLTISNICQMATFSEPAIASITMECLQGLAYLHERSYVHCDIKGSNILLSKDGKVKLVDFGLAIKTDSPINAGIRGALLWRAPEICNNLPYENKVDIWSLGMVVIEMLQQHPPLYWIQDVNQMLALSQSGYTILQEDVQPMVSEELLDFLYRGALVVDANKRLSAHQLIQHPFMMCGDNCESLPGIVKWALQQQVLR</sequence>
<feature type="binding site" evidence="5">
    <location>
        <position position="343"/>
    </location>
    <ligand>
        <name>ATP</name>
        <dbReference type="ChEBI" id="CHEBI:30616"/>
    </ligand>
</feature>
<dbReference type="GO" id="GO:0005524">
    <property type="term" value="F:ATP binding"/>
    <property type="evidence" value="ECO:0007669"/>
    <property type="project" value="UniProtKB-UniRule"/>
</dbReference>
<reference evidence="9" key="1">
    <citation type="submission" date="2025-08" db="UniProtKB">
        <authorList>
            <consortium name="RefSeq"/>
        </authorList>
    </citation>
    <scope>IDENTIFICATION</scope>
    <source>
        <tissue evidence="9">Tentacle</tissue>
    </source>
</reference>
<protein>
    <recommendedName>
        <fullName evidence="2">non-specific serine/threonine protein kinase</fullName>
        <ecNumber evidence="2">2.7.11.1</ecNumber>
    </recommendedName>
</protein>
<accession>A0A6P8H680</accession>
<dbReference type="Gene3D" id="1.10.510.10">
    <property type="entry name" value="Transferase(Phosphotransferase) domain 1"/>
    <property type="match status" value="1"/>
</dbReference>
<dbReference type="RefSeq" id="XP_031550991.1">
    <property type="nucleotide sequence ID" value="XM_031695131.1"/>
</dbReference>
<proteinExistence type="inferred from homology"/>
<dbReference type="SUPFAM" id="SSF56112">
    <property type="entry name" value="Protein kinase-like (PK-like)"/>
    <property type="match status" value="1"/>
</dbReference>
<dbReference type="AlphaFoldDB" id="A0A6P8H680"/>
<dbReference type="InterPro" id="IPR000719">
    <property type="entry name" value="Prot_kinase_dom"/>
</dbReference>
<feature type="domain" description="Protein kinase" evidence="7">
    <location>
        <begin position="313"/>
        <end position="565"/>
    </location>
</feature>
<keyword evidence="4 5" id="KW-0067">ATP-binding</keyword>
<comment type="similarity">
    <text evidence="1">Belongs to the protein kinase superfamily. STE Ser/Thr protein kinase family. STE20 subfamily.</text>
</comment>
<dbReference type="PROSITE" id="PS50011">
    <property type="entry name" value="PROTEIN_KINASE_DOM"/>
    <property type="match status" value="1"/>
</dbReference>
<dbReference type="InterPro" id="IPR011009">
    <property type="entry name" value="Kinase-like_dom_sf"/>
</dbReference>
<evidence type="ECO:0000256" key="6">
    <source>
        <dbReference type="SAM" id="MobiDB-lite"/>
    </source>
</evidence>
<dbReference type="Proteomes" id="UP000515163">
    <property type="component" value="Unplaced"/>
</dbReference>
<evidence type="ECO:0000256" key="3">
    <source>
        <dbReference type="ARBA" id="ARBA00022741"/>
    </source>
</evidence>
<keyword evidence="3 5" id="KW-0547">Nucleotide-binding</keyword>
<dbReference type="InterPro" id="IPR017441">
    <property type="entry name" value="Protein_kinase_ATP_BS"/>
</dbReference>
<dbReference type="KEGG" id="aten:116288359"/>
<evidence type="ECO:0000256" key="5">
    <source>
        <dbReference type="PROSITE-ProRule" id="PRU10141"/>
    </source>
</evidence>
<dbReference type="InParanoid" id="A0A6P8H680"/>
<dbReference type="PANTHER" id="PTHR45832">
    <property type="entry name" value="SERINE/THREONINE-PROTEIN KINASE SAMKA-RELATED-RELATED"/>
    <property type="match status" value="1"/>
</dbReference>
<evidence type="ECO:0000259" key="7">
    <source>
        <dbReference type="PROSITE" id="PS50011"/>
    </source>
</evidence>
<dbReference type="PROSITE" id="PS00108">
    <property type="entry name" value="PROTEIN_KINASE_ST"/>
    <property type="match status" value="1"/>
</dbReference>
<evidence type="ECO:0000313" key="8">
    <source>
        <dbReference type="Proteomes" id="UP000515163"/>
    </source>
</evidence>
<evidence type="ECO:0000256" key="1">
    <source>
        <dbReference type="ARBA" id="ARBA00008874"/>
    </source>
</evidence>
<dbReference type="InterPro" id="IPR008271">
    <property type="entry name" value="Ser/Thr_kinase_AS"/>
</dbReference>
<dbReference type="OrthoDB" id="1738954at2759"/>
<dbReference type="PANTHER" id="PTHR45832:SF22">
    <property type="entry name" value="SERINE_THREONINE-PROTEIN KINASE SAMKA-RELATED"/>
    <property type="match status" value="1"/>
</dbReference>
<evidence type="ECO:0000256" key="4">
    <source>
        <dbReference type="ARBA" id="ARBA00022840"/>
    </source>
</evidence>